<dbReference type="InterPro" id="IPR001867">
    <property type="entry name" value="OmpR/PhoB-type_DNA-bd"/>
</dbReference>
<dbReference type="PRINTS" id="PR00364">
    <property type="entry name" value="DISEASERSIST"/>
</dbReference>
<keyword evidence="2 3" id="KW-0238">DNA-binding</keyword>
<dbReference type="Gene3D" id="3.40.50.300">
    <property type="entry name" value="P-loop containing nucleotide triphosphate hydrolases"/>
    <property type="match status" value="1"/>
</dbReference>
<dbReference type="InterPro" id="IPR027417">
    <property type="entry name" value="P-loop_NTPase"/>
</dbReference>
<dbReference type="EMBL" id="BMRB01000002">
    <property type="protein sequence ID" value="GGS36397.1"/>
    <property type="molecule type" value="Genomic_DNA"/>
</dbReference>
<comment type="similarity">
    <text evidence="1">Belongs to the AfsR/DnrI/RedD regulatory family.</text>
</comment>
<dbReference type="InterPro" id="IPR011990">
    <property type="entry name" value="TPR-like_helical_dom_sf"/>
</dbReference>
<evidence type="ECO:0000313" key="6">
    <source>
        <dbReference type="Proteomes" id="UP000660680"/>
    </source>
</evidence>
<dbReference type="InterPro" id="IPR005158">
    <property type="entry name" value="BTAD"/>
</dbReference>
<feature type="domain" description="OmpR/PhoB-type" evidence="4">
    <location>
        <begin position="1"/>
        <end position="96"/>
    </location>
</feature>
<evidence type="ECO:0000256" key="2">
    <source>
        <dbReference type="ARBA" id="ARBA00023125"/>
    </source>
</evidence>
<accession>A0A918GHJ4</accession>
<evidence type="ECO:0000259" key="4">
    <source>
        <dbReference type="PROSITE" id="PS51755"/>
    </source>
</evidence>
<dbReference type="SUPFAM" id="SSF48452">
    <property type="entry name" value="TPR-like"/>
    <property type="match status" value="3"/>
</dbReference>
<dbReference type="GO" id="GO:0000160">
    <property type="term" value="P:phosphorelay signal transduction system"/>
    <property type="evidence" value="ECO:0007669"/>
    <property type="project" value="InterPro"/>
</dbReference>
<dbReference type="SMART" id="SM01043">
    <property type="entry name" value="BTAD"/>
    <property type="match status" value="1"/>
</dbReference>
<dbReference type="Pfam" id="PF00486">
    <property type="entry name" value="Trans_reg_C"/>
    <property type="match status" value="1"/>
</dbReference>
<name>A0A918GHJ4_9PSEU</name>
<protein>
    <submittedName>
        <fullName evidence="5">SARP family transcriptional regulator</fullName>
    </submittedName>
</protein>
<dbReference type="Pfam" id="PF13191">
    <property type="entry name" value="AAA_16"/>
    <property type="match status" value="1"/>
</dbReference>
<reference evidence="5" key="1">
    <citation type="journal article" date="2014" name="Int. J. Syst. Evol. Microbiol.">
        <title>Complete genome sequence of Corynebacterium casei LMG S-19264T (=DSM 44701T), isolated from a smear-ripened cheese.</title>
        <authorList>
            <consortium name="US DOE Joint Genome Institute (JGI-PGF)"/>
            <person name="Walter F."/>
            <person name="Albersmeier A."/>
            <person name="Kalinowski J."/>
            <person name="Ruckert C."/>
        </authorList>
    </citation>
    <scope>NUCLEOTIDE SEQUENCE</scope>
    <source>
        <strain evidence="5">JCM 3276</strain>
    </source>
</reference>
<organism evidence="5 6">
    <name type="scientific">Actinokineospora fastidiosa</name>
    <dbReference type="NCBI Taxonomy" id="1816"/>
    <lineage>
        <taxon>Bacteria</taxon>
        <taxon>Bacillati</taxon>
        <taxon>Actinomycetota</taxon>
        <taxon>Actinomycetes</taxon>
        <taxon>Pseudonocardiales</taxon>
        <taxon>Pseudonocardiaceae</taxon>
        <taxon>Actinokineospora</taxon>
    </lineage>
</organism>
<dbReference type="InterPro" id="IPR016032">
    <property type="entry name" value="Sig_transdc_resp-reg_C-effctor"/>
</dbReference>
<dbReference type="Gene3D" id="1.25.40.10">
    <property type="entry name" value="Tetratricopeptide repeat domain"/>
    <property type="match status" value="3"/>
</dbReference>
<reference evidence="5" key="2">
    <citation type="submission" date="2020-09" db="EMBL/GenBank/DDBJ databases">
        <authorList>
            <person name="Sun Q."/>
            <person name="Ohkuma M."/>
        </authorList>
    </citation>
    <scope>NUCLEOTIDE SEQUENCE</scope>
    <source>
        <strain evidence="5">JCM 3276</strain>
    </source>
</reference>
<feature type="DNA-binding region" description="OmpR/PhoB-type" evidence="3">
    <location>
        <begin position="1"/>
        <end position="96"/>
    </location>
</feature>
<dbReference type="SUPFAM" id="SSF46894">
    <property type="entry name" value="C-terminal effector domain of the bipartite response regulators"/>
    <property type="match status" value="1"/>
</dbReference>
<evidence type="ECO:0000256" key="3">
    <source>
        <dbReference type="PROSITE-ProRule" id="PRU01091"/>
    </source>
</evidence>
<dbReference type="InterPro" id="IPR036388">
    <property type="entry name" value="WH-like_DNA-bd_sf"/>
</dbReference>
<proteinExistence type="inferred from homology"/>
<dbReference type="PROSITE" id="PS51755">
    <property type="entry name" value="OMPR_PHOB"/>
    <property type="match status" value="1"/>
</dbReference>
<evidence type="ECO:0000256" key="1">
    <source>
        <dbReference type="ARBA" id="ARBA00005820"/>
    </source>
</evidence>
<dbReference type="CDD" id="cd15831">
    <property type="entry name" value="BTAD"/>
    <property type="match status" value="1"/>
</dbReference>
<dbReference type="SUPFAM" id="SSF52540">
    <property type="entry name" value="P-loop containing nucleoside triphosphate hydrolases"/>
    <property type="match status" value="1"/>
</dbReference>
<dbReference type="RefSeq" id="WP_189211330.1">
    <property type="nucleotide sequence ID" value="NZ_BMRB01000002.1"/>
</dbReference>
<dbReference type="PANTHER" id="PTHR47691">
    <property type="entry name" value="REGULATOR-RELATED"/>
    <property type="match status" value="1"/>
</dbReference>
<dbReference type="SMART" id="SM00862">
    <property type="entry name" value="Trans_reg_C"/>
    <property type="match status" value="1"/>
</dbReference>
<gene>
    <name evidence="5" type="ORF">GCM10010171_33860</name>
</gene>
<dbReference type="GO" id="GO:0003677">
    <property type="term" value="F:DNA binding"/>
    <property type="evidence" value="ECO:0007669"/>
    <property type="project" value="UniProtKB-UniRule"/>
</dbReference>
<keyword evidence="6" id="KW-1185">Reference proteome</keyword>
<dbReference type="AlphaFoldDB" id="A0A918GHJ4"/>
<comment type="caution">
    <text evidence="5">The sequence shown here is derived from an EMBL/GenBank/DDBJ whole genome shotgun (WGS) entry which is preliminary data.</text>
</comment>
<dbReference type="Proteomes" id="UP000660680">
    <property type="component" value="Unassembled WGS sequence"/>
</dbReference>
<dbReference type="Gene3D" id="1.10.10.10">
    <property type="entry name" value="Winged helix-like DNA-binding domain superfamily/Winged helix DNA-binding domain"/>
    <property type="match status" value="1"/>
</dbReference>
<dbReference type="Pfam" id="PF03704">
    <property type="entry name" value="BTAD"/>
    <property type="match status" value="1"/>
</dbReference>
<dbReference type="InterPro" id="IPR041664">
    <property type="entry name" value="AAA_16"/>
</dbReference>
<evidence type="ECO:0000313" key="5">
    <source>
        <dbReference type="EMBL" id="GGS36397.1"/>
    </source>
</evidence>
<dbReference type="GO" id="GO:0006355">
    <property type="term" value="P:regulation of DNA-templated transcription"/>
    <property type="evidence" value="ECO:0007669"/>
    <property type="project" value="InterPro"/>
</dbReference>
<dbReference type="PANTHER" id="PTHR47691:SF3">
    <property type="entry name" value="HTH-TYPE TRANSCRIPTIONAL REGULATOR RV0890C-RELATED"/>
    <property type="match status" value="1"/>
</dbReference>
<sequence length="1020" mass="109481">MRFGVLGPLAVWTADGRAVRVPEAKVRALLGALVARAGEAVSVDRLVEDLWGDAPPGNPANSLQTKVSQLRRALELAEPGARDLLTYEPAGYRLRVDDLDATRFTELVARAGAVADPGEKAALLSDALALWRGPAFADVADADFARAPVTRLTEARLSALEDHALARLDLGEHTALADDLAELIDQHPLRERLRAAHLRALYRSGRQGEALDSYEDLRKRLADELGADPGPELVAVHRAILNHDPALAPAPRPRTNLPAPVGELIGRDADVDAVRAALTRDRLVTLTGPGGVGKTRLALAVAHELSYPDGVWLVELAAIRPSPDAASPAPAEAIAAALGMRDEGGRAREPVEHLTEALRGRELLLVLDNCEHVVESVAKLASVLLREVPGLRVLATSREPLAISGELAYAVAPLSVDDDAVRLFLARSGLTLDEDNAAAVAAICRGLDGIPLALELAAARVRAFGVHGLARRLGDRFHLLGGGGRDAPARQRTLRAAIDWSWDLLTDTERTVLRRIAWHADGCTADSAAAVTGMPDALDVIVRLVDRSFLVVVDDPDGTRYRLLESVAAYGLERLRAAGEADEVAARYSAYFTELAETAEVCGREQRAWLLRLEAESANLARAFDDAVERGDADTALRLVDALAWSWFLRGRHRVAHRFLDAALAVPGGSALARARVRAWLTGFAVLLEADRDVRQALDALDSPDDRAQMALFLSYVHVLLGDAATGAALLDGVEPDDDWNRALLLAARASVALLRSDLPAAERDALAAHELFAAHGDGWGRLRALESLAVLAQIRGDYPTAARLHRESTRIAEDLRLWNDVAYHLSGQGRVAMLTGDHATAVEFHHRAMRLAVEQSDTFGEECAEVGLALVARRTGRLDDAERHLLRWLDWNRSLGSAYGLSLLETELGFVAELRGDPAGAAKWHRAALASARETGDPRSVAFAVEGLAGACSIDGEPVRAARLLGAAAALRESVDAPLPSGERADVDRIEARLRSALGDRFAVEYTRAGDVDELTAVG</sequence>